<name>A0A1M7ACD0_9FIRM</name>
<gene>
    <name evidence="1" type="ORF">SAMN02745138_03378</name>
</gene>
<dbReference type="OrthoDB" id="7605245at2"/>
<dbReference type="EMBL" id="FRAH01000105">
    <property type="protein sequence ID" value="SHL40394.1"/>
    <property type="molecule type" value="Genomic_DNA"/>
</dbReference>
<keyword evidence="2" id="KW-1185">Reference proteome</keyword>
<accession>A0A1M7ACD0</accession>
<organism evidence="1 2">
    <name type="scientific">Anaerotignum lactatifermentans DSM 14214</name>
    <dbReference type="NCBI Taxonomy" id="1121323"/>
    <lineage>
        <taxon>Bacteria</taxon>
        <taxon>Bacillati</taxon>
        <taxon>Bacillota</taxon>
        <taxon>Clostridia</taxon>
        <taxon>Lachnospirales</taxon>
        <taxon>Anaerotignaceae</taxon>
        <taxon>Anaerotignum</taxon>
    </lineage>
</organism>
<proteinExistence type="predicted"/>
<reference evidence="1 2" key="1">
    <citation type="submission" date="2016-11" db="EMBL/GenBank/DDBJ databases">
        <authorList>
            <person name="Jaros S."/>
            <person name="Januszkiewicz K."/>
            <person name="Wedrychowicz H."/>
        </authorList>
    </citation>
    <scope>NUCLEOTIDE SEQUENCE [LARGE SCALE GENOMIC DNA]</scope>
    <source>
        <strain evidence="1 2">DSM 14214</strain>
    </source>
</reference>
<protein>
    <submittedName>
        <fullName evidence="1">Uncharacterized protein</fullName>
    </submittedName>
</protein>
<evidence type="ECO:0000313" key="2">
    <source>
        <dbReference type="Proteomes" id="UP000183975"/>
    </source>
</evidence>
<dbReference type="AlphaFoldDB" id="A0A1M7ACD0"/>
<sequence length="162" mass="18991">MKIRTDFVTNSSSSSFVIIHMKSEEIAKLLEKYRDADIPWNVMFEVEEYEIDIDPEDFMSPQDPTKVEEVLECLLMLLAEVNLKDVSSPDFPKGFYYNEDQVALMQEAFENRKRLTDSIQSVSWDAGLWVPPEEEGELQNTHVRFFYDREKGSSEFVEDAEW</sequence>
<dbReference type="Proteomes" id="UP000183975">
    <property type="component" value="Unassembled WGS sequence"/>
</dbReference>
<evidence type="ECO:0000313" key="1">
    <source>
        <dbReference type="EMBL" id="SHL40394.1"/>
    </source>
</evidence>
<dbReference type="RefSeq" id="WP_072853710.1">
    <property type="nucleotide sequence ID" value="NZ_FRAH01000105.1"/>
</dbReference>